<evidence type="ECO:0000256" key="1">
    <source>
        <dbReference type="SAM" id="Phobius"/>
    </source>
</evidence>
<evidence type="ECO:0000313" key="2">
    <source>
        <dbReference type="EMBL" id="KAK9145402.1"/>
    </source>
</evidence>
<sequence>MFRGIQNPQNRLRIVVGCPDSIENPKSITKFDNLTNYGQIGIKQQYQQHKWVLIALWLAMAAILLINSTSRCGVCGHRDINQKKLRVKVRKLQWKGEMSPFPASTCNSGEMDNPPMVVHSLSCSPSFLEKRRKEDKERREEKMSKKCGGFEQKLWTCRFVGVSEGLRCPMEGRKVLVRLEWNRSIGKKLGFRKPPTHTSAWRAWRVISTAPPTMCCPALRREGHYGNIPHDATYDARDSMDKKKKFDNCVKFLSDCYGPIPGIYTDREETVLVLVEPYGFFTPPVAGADFRAAFIAKCFFGDFPTVSLRVVCLVRTISIGARVLKLEEEEADWTDFVTFWRVLRID</sequence>
<proteinExistence type="predicted"/>
<dbReference type="AlphaFoldDB" id="A0AAP0PIM6"/>
<organism evidence="2 3">
    <name type="scientific">Stephania japonica</name>
    <dbReference type="NCBI Taxonomy" id="461633"/>
    <lineage>
        <taxon>Eukaryota</taxon>
        <taxon>Viridiplantae</taxon>
        <taxon>Streptophyta</taxon>
        <taxon>Embryophyta</taxon>
        <taxon>Tracheophyta</taxon>
        <taxon>Spermatophyta</taxon>
        <taxon>Magnoliopsida</taxon>
        <taxon>Ranunculales</taxon>
        <taxon>Menispermaceae</taxon>
        <taxon>Menispermoideae</taxon>
        <taxon>Cissampelideae</taxon>
        <taxon>Stephania</taxon>
    </lineage>
</organism>
<feature type="transmembrane region" description="Helical" evidence="1">
    <location>
        <begin position="51"/>
        <end position="68"/>
    </location>
</feature>
<keyword evidence="1" id="KW-1133">Transmembrane helix</keyword>
<gene>
    <name evidence="2" type="ORF">Sjap_005305</name>
</gene>
<evidence type="ECO:0000313" key="3">
    <source>
        <dbReference type="Proteomes" id="UP001417504"/>
    </source>
</evidence>
<dbReference type="EMBL" id="JBBNAE010000002">
    <property type="protein sequence ID" value="KAK9145402.1"/>
    <property type="molecule type" value="Genomic_DNA"/>
</dbReference>
<protein>
    <submittedName>
        <fullName evidence="2">Uncharacterized protein</fullName>
    </submittedName>
</protein>
<reference evidence="2 3" key="1">
    <citation type="submission" date="2024-01" db="EMBL/GenBank/DDBJ databases">
        <title>Genome assemblies of Stephania.</title>
        <authorList>
            <person name="Yang L."/>
        </authorList>
    </citation>
    <scope>NUCLEOTIDE SEQUENCE [LARGE SCALE GENOMIC DNA]</scope>
    <source>
        <strain evidence="2">QJT</strain>
        <tissue evidence="2">Leaf</tissue>
    </source>
</reference>
<dbReference type="Proteomes" id="UP001417504">
    <property type="component" value="Unassembled WGS sequence"/>
</dbReference>
<accession>A0AAP0PIM6</accession>
<comment type="caution">
    <text evidence="2">The sequence shown here is derived from an EMBL/GenBank/DDBJ whole genome shotgun (WGS) entry which is preliminary data.</text>
</comment>
<keyword evidence="1" id="KW-0812">Transmembrane</keyword>
<keyword evidence="3" id="KW-1185">Reference proteome</keyword>
<name>A0AAP0PIM6_9MAGN</name>
<keyword evidence="1" id="KW-0472">Membrane</keyword>